<dbReference type="Proteomes" id="UP000261031">
    <property type="component" value="Unassembled WGS sequence"/>
</dbReference>
<evidence type="ECO:0000256" key="5">
    <source>
        <dbReference type="ARBA" id="ARBA00023136"/>
    </source>
</evidence>
<feature type="transmembrane region" description="Helical" evidence="6">
    <location>
        <begin position="170"/>
        <end position="196"/>
    </location>
</feature>
<dbReference type="AlphaFoldDB" id="A0A3E5HIZ4"/>
<feature type="transmembrane region" description="Helical" evidence="6">
    <location>
        <begin position="313"/>
        <end position="334"/>
    </location>
</feature>
<name>A0A3E5HIZ4_BIFPS</name>
<keyword evidence="5 6" id="KW-0472">Membrane</keyword>
<feature type="transmembrane region" description="Helical" evidence="6">
    <location>
        <begin position="83"/>
        <end position="107"/>
    </location>
</feature>
<comment type="caution">
    <text evidence="7">The sequence shown here is derived from an EMBL/GenBank/DDBJ whole genome shotgun (WGS) entry which is preliminary data.</text>
</comment>
<dbReference type="InterPro" id="IPR050833">
    <property type="entry name" value="Poly_Biosynth_Transport"/>
</dbReference>
<evidence type="ECO:0000256" key="3">
    <source>
        <dbReference type="ARBA" id="ARBA00022692"/>
    </source>
</evidence>
<gene>
    <name evidence="7" type="ORF">DXA79_08650</name>
</gene>
<organism evidence="7 8">
    <name type="scientific">Bifidobacterium pseudocatenulatum</name>
    <dbReference type="NCBI Taxonomy" id="28026"/>
    <lineage>
        <taxon>Bacteria</taxon>
        <taxon>Bacillati</taxon>
        <taxon>Actinomycetota</taxon>
        <taxon>Actinomycetes</taxon>
        <taxon>Bifidobacteriales</taxon>
        <taxon>Bifidobacteriaceae</taxon>
        <taxon>Bifidobacterium</taxon>
    </lineage>
</organism>
<evidence type="ECO:0000256" key="1">
    <source>
        <dbReference type="ARBA" id="ARBA00004651"/>
    </source>
</evidence>
<evidence type="ECO:0000256" key="4">
    <source>
        <dbReference type="ARBA" id="ARBA00022989"/>
    </source>
</evidence>
<evidence type="ECO:0000313" key="8">
    <source>
        <dbReference type="Proteomes" id="UP000261031"/>
    </source>
</evidence>
<dbReference type="Pfam" id="PF01943">
    <property type="entry name" value="Polysacc_synt"/>
    <property type="match status" value="1"/>
</dbReference>
<evidence type="ECO:0000313" key="7">
    <source>
        <dbReference type="EMBL" id="RGP01735.1"/>
    </source>
</evidence>
<feature type="transmembrane region" description="Helical" evidence="6">
    <location>
        <begin position="400"/>
        <end position="417"/>
    </location>
</feature>
<evidence type="ECO:0008006" key="9">
    <source>
        <dbReference type="Google" id="ProtNLM"/>
    </source>
</evidence>
<proteinExistence type="predicted"/>
<feature type="transmembrane region" description="Helical" evidence="6">
    <location>
        <begin position="272"/>
        <end position="293"/>
    </location>
</feature>
<dbReference type="InterPro" id="IPR002797">
    <property type="entry name" value="Polysacc_synth"/>
</dbReference>
<dbReference type="PANTHER" id="PTHR30250">
    <property type="entry name" value="PST FAMILY PREDICTED COLANIC ACID TRANSPORTER"/>
    <property type="match status" value="1"/>
</dbReference>
<feature type="transmembrane region" description="Helical" evidence="6">
    <location>
        <begin position="465"/>
        <end position="488"/>
    </location>
</feature>
<protein>
    <recommendedName>
        <fullName evidence="9">Oligosaccharide flippase family protein</fullName>
    </recommendedName>
</protein>
<dbReference type="EMBL" id="QSWD01000006">
    <property type="protein sequence ID" value="RGP01735.1"/>
    <property type="molecule type" value="Genomic_DNA"/>
</dbReference>
<evidence type="ECO:0000256" key="6">
    <source>
        <dbReference type="SAM" id="Phobius"/>
    </source>
</evidence>
<feature type="transmembrane region" description="Helical" evidence="6">
    <location>
        <begin position="39"/>
        <end position="62"/>
    </location>
</feature>
<dbReference type="GO" id="GO:0005886">
    <property type="term" value="C:plasma membrane"/>
    <property type="evidence" value="ECO:0007669"/>
    <property type="project" value="UniProtKB-SubCell"/>
</dbReference>
<keyword evidence="2" id="KW-1003">Cell membrane</keyword>
<feature type="transmembrane region" description="Helical" evidence="6">
    <location>
        <begin position="375"/>
        <end position="394"/>
    </location>
</feature>
<keyword evidence="4 6" id="KW-1133">Transmembrane helix</keyword>
<sequence length="513" mass="56918">MGGKRLAINFIANAVAFAVQFGINFILTPFIVKSLGSEAYGFVQLSNNIIGYINIITVALNSMSGRFICIEMSRKNAEKAKEYFNSVLIANTVLAVLLAVPSALLVIFANTVMNVPSDLLSDVQVTFAFAMIAMEVQLIFNVFSTVFYATNRVDLQAKRNIEGNILRAGVLVVLFMSFAAHVWYVTATMLVVEIYLGLFNIRYTRTLAPELTVSAKTFRWSAVRKLLSSGIWNSVNQLSVVLLTTLDIYLVNIFIGAQAAGQYSLAKTLPNFLQSFVGTLVSVFIPEFTILYAQHRKKDLLNSIDFSVKVMGYLMTLPIGFLIVFGEDFFRLWVPTQDALLLQGLSLLTIIPMIVTGSINTIYNVYTVTNKLRTPALVWVVFGVLNVATVIGLFEFTNLGIWSVPIAAFAWGLFRNLTFTPMYAAHCLGVRWYTFYKAIVRGMLCAMTMVVVSFAYSLLFPTDSWVMLIIAAAICALVSGIANFFLVFNASERTKMLNLVRNKFKGKAQAINS</sequence>
<feature type="transmembrane region" description="Helical" evidence="6">
    <location>
        <begin position="438"/>
        <end position="459"/>
    </location>
</feature>
<feature type="transmembrane region" description="Helical" evidence="6">
    <location>
        <begin position="127"/>
        <end position="149"/>
    </location>
</feature>
<evidence type="ECO:0000256" key="2">
    <source>
        <dbReference type="ARBA" id="ARBA00022475"/>
    </source>
</evidence>
<reference evidence="7 8" key="1">
    <citation type="submission" date="2018-08" db="EMBL/GenBank/DDBJ databases">
        <title>A genome reference for cultivated species of the human gut microbiota.</title>
        <authorList>
            <person name="Zou Y."/>
            <person name="Xue W."/>
            <person name="Luo G."/>
        </authorList>
    </citation>
    <scope>NUCLEOTIDE SEQUENCE [LARGE SCALE GENOMIC DNA]</scope>
    <source>
        <strain evidence="7 8">OF05-12</strain>
    </source>
</reference>
<feature type="transmembrane region" description="Helical" evidence="6">
    <location>
        <begin position="7"/>
        <end position="27"/>
    </location>
</feature>
<comment type="subcellular location">
    <subcellularLocation>
        <location evidence="1">Cell membrane</location>
        <topology evidence="1">Multi-pass membrane protein</topology>
    </subcellularLocation>
</comment>
<keyword evidence="3 6" id="KW-0812">Transmembrane</keyword>
<dbReference type="RefSeq" id="WP_117612340.1">
    <property type="nucleotide sequence ID" value="NZ_JAQEVG010000007.1"/>
</dbReference>
<feature type="transmembrane region" description="Helical" evidence="6">
    <location>
        <begin position="340"/>
        <end position="363"/>
    </location>
</feature>
<dbReference type="PANTHER" id="PTHR30250:SF26">
    <property type="entry name" value="PSMA PROTEIN"/>
    <property type="match status" value="1"/>
</dbReference>
<accession>A0A3E5HIZ4</accession>